<feature type="region of interest" description="Disordered" evidence="1">
    <location>
        <begin position="144"/>
        <end position="164"/>
    </location>
</feature>
<protein>
    <submittedName>
        <fullName evidence="2">Uncharacterized protein</fullName>
    </submittedName>
</protein>
<evidence type="ECO:0000256" key="1">
    <source>
        <dbReference type="SAM" id="MobiDB-lite"/>
    </source>
</evidence>
<accession>A0A8W7PHN8</accession>
<dbReference type="Proteomes" id="UP000075882">
    <property type="component" value="Unassembled WGS sequence"/>
</dbReference>
<dbReference type="EnsemblMetazoa" id="ACOM031932-RA">
    <property type="protein sequence ID" value="ACOM031932-PA.1"/>
    <property type="gene ID" value="ACOM031932"/>
</dbReference>
<feature type="region of interest" description="Disordered" evidence="1">
    <location>
        <begin position="82"/>
        <end position="108"/>
    </location>
</feature>
<dbReference type="AlphaFoldDB" id="A0A8W7PHN8"/>
<organism evidence="2">
    <name type="scientific">Anopheles coluzzii</name>
    <name type="common">African malaria mosquito</name>
    <dbReference type="NCBI Taxonomy" id="1518534"/>
    <lineage>
        <taxon>Eukaryota</taxon>
        <taxon>Metazoa</taxon>
        <taxon>Ecdysozoa</taxon>
        <taxon>Arthropoda</taxon>
        <taxon>Hexapoda</taxon>
        <taxon>Insecta</taxon>
        <taxon>Pterygota</taxon>
        <taxon>Neoptera</taxon>
        <taxon>Endopterygota</taxon>
        <taxon>Diptera</taxon>
        <taxon>Nematocera</taxon>
        <taxon>Culicoidea</taxon>
        <taxon>Culicidae</taxon>
        <taxon>Anophelinae</taxon>
        <taxon>Anopheles</taxon>
    </lineage>
</organism>
<reference evidence="2" key="1">
    <citation type="submission" date="2022-08" db="UniProtKB">
        <authorList>
            <consortium name="EnsemblMetazoa"/>
        </authorList>
    </citation>
    <scope>IDENTIFICATION</scope>
</reference>
<evidence type="ECO:0000313" key="2">
    <source>
        <dbReference type="EnsemblMetazoa" id="ACOM031932-PA.1"/>
    </source>
</evidence>
<proteinExistence type="predicted"/>
<dbReference type="VEuPathDB" id="VectorBase:ACON2_034737"/>
<name>A0A8W7PHN8_ANOCL</name>
<sequence>MLCGVIVLKNCIAVPGHKMMRLGLYLAASWTLLCTYSAAMPDIHRQMSSAQLQEVFHVDHVDLVPHYELVQLTHHTNRPVLASSRRRRSIDSPQVAKANGLTTGGNHHVKKDLSKVRFTEKVSELGVKPAGQQRKPFPKQEVPLEAGPLVSSGPPKQPVDDSTPLEPMEQGGVSIADLNEHRVSFDAFGENVNLTLRKTEGLLRGGAHSLRMWNVRSDPNSTQGLVYEEIHDEDPEPADSFGDIYQDEGNMAAVLMRKHLESGDLMMDPEIKAGKATVILLAILRHKRLTRIFKTSSRSKYVSWMGKSTAATAGAFSSSPQNMGMCEVVLRNDALRCNRNALSL</sequence>